<feature type="transmembrane region" description="Helical" evidence="8">
    <location>
        <begin position="303"/>
        <end position="325"/>
    </location>
</feature>
<proteinExistence type="predicted"/>
<feature type="transmembrane region" description="Helical" evidence="8">
    <location>
        <begin position="450"/>
        <end position="468"/>
    </location>
</feature>
<feature type="domain" description="Major facilitator superfamily (MFS) profile" evidence="9">
    <location>
        <begin position="60"/>
        <end position="471"/>
    </location>
</feature>
<keyword evidence="2" id="KW-0813">Transport</keyword>
<feature type="region of interest" description="Disordered" evidence="7">
    <location>
        <begin position="1"/>
        <end position="33"/>
    </location>
</feature>
<dbReference type="GO" id="GO:0005886">
    <property type="term" value="C:plasma membrane"/>
    <property type="evidence" value="ECO:0007669"/>
    <property type="project" value="UniProtKB-SubCell"/>
</dbReference>
<dbReference type="PANTHER" id="PTHR23517:SF13">
    <property type="entry name" value="MAJOR FACILITATOR SUPERFAMILY MFS_1"/>
    <property type="match status" value="1"/>
</dbReference>
<evidence type="ECO:0000313" key="10">
    <source>
        <dbReference type="EMBL" id="KAG7338041.1"/>
    </source>
</evidence>
<dbReference type="InterPro" id="IPR011701">
    <property type="entry name" value="MFS"/>
</dbReference>
<feature type="transmembrane region" description="Helical" evidence="8">
    <location>
        <begin position="380"/>
        <end position="404"/>
    </location>
</feature>
<evidence type="ECO:0000256" key="8">
    <source>
        <dbReference type="SAM" id="Phobius"/>
    </source>
</evidence>
<feature type="transmembrane region" description="Helical" evidence="8">
    <location>
        <begin position="337"/>
        <end position="360"/>
    </location>
</feature>
<keyword evidence="3" id="KW-1003">Cell membrane</keyword>
<dbReference type="Proteomes" id="UP000693970">
    <property type="component" value="Unassembled WGS sequence"/>
</dbReference>
<evidence type="ECO:0000256" key="4">
    <source>
        <dbReference type="ARBA" id="ARBA00022692"/>
    </source>
</evidence>
<name>A0A9K3K7P0_9STRA</name>
<reference evidence="10" key="1">
    <citation type="journal article" date="2021" name="Sci. Rep.">
        <title>Diploid genomic architecture of Nitzschia inconspicua, an elite biomass production diatom.</title>
        <authorList>
            <person name="Oliver A."/>
            <person name="Podell S."/>
            <person name="Pinowska A."/>
            <person name="Traller J.C."/>
            <person name="Smith S.R."/>
            <person name="McClure R."/>
            <person name="Beliaev A."/>
            <person name="Bohutskyi P."/>
            <person name="Hill E.A."/>
            <person name="Rabines A."/>
            <person name="Zheng H."/>
            <person name="Allen L.Z."/>
            <person name="Kuo A."/>
            <person name="Grigoriev I.V."/>
            <person name="Allen A.E."/>
            <person name="Hazlebeck D."/>
            <person name="Allen E.E."/>
        </authorList>
    </citation>
    <scope>NUCLEOTIDE SEQUENCE</scope>
    <source>
        <strain evidence="10">Hildebrandi</strain>
    </source>
</reference>
<organism evidence="10 12">
    <name type="scientific">Nitzschia inconspicua</name>
    <dbReference type="NCBI Taxonomy" id="303405"/>
    <lineage>
        <taxon>Eukaryota</taxon>
        <taxon>Sar</taxon>
        <taxon>Stramenopiles</taxon>
        <taxon>Ochrophyta</taxon>
        <taxon>Bacillariophyta</taxon>
        <taxon>Bacillariophyceae</taxon>
        <taxon>Bacillariophycidae</taxon>
        <taxon>Bacillariales</taxon>
        <taxon>Bacillariaceae</taxon>
        <taxon>Nitzschia</taxon>
    </lineage>
</organism>
<keyword evidence="4 8" id="KW-0812">Transmembrane</keyword>
<dbReference type="GO" id="GO:0022857">
    <property type="term" value="F:transmembrane transporter activity"/>
    <property type="evidence" value="ECO:0007669"/>
    <property type="project" value="InterPro"/>
</dbReference>
<feature type="transmembrane region" description="Helical" evidence="8">
    <location>
        <begin position="61"/>
        <end position="82"/>
    </location>
</feature>
<dbReference type="EMBL" id="JAGRRH010000066">
    <property type="protein sequence ID" value="KAG7338041.1"/>
    <property type="molecule type" value="Genomic_DNA"/>
</dbReference>
<protein>
    <submittedName>
        <fullName evidence="10">Quinolone resistance protein</fullName>
    </submittedName>
</protein>
<evidence type="ECO:0000259" key="9">
    <source>
        <dbReference type="PROSITE" id="PS50850"/>
    </source>
</evidence>
<keyword evidence="12" id="KW-1185">Reference proteome</keyword>
<evidence type="ECO:0000256" key="1">
    <source>
        <dbReference type="ARBA" id="ARBA00004651"/>
    </source>
</evidence>
<evidence type="ECO:0000256" key="5">
    <source>
        <dbReference type="ARBA" id="ARBA00022989"/>
    </source>
</evidence>
<evidence type="ECO:0000313" key="12">
    <source>
        <dbReference type="Proteomes" id="UP000693970"/>
    </source>
</evidence>
<evidence type="ECO:0000256" key="3">
    <source>
        <dbReference type="ARBA" id="ARBA00022475"/>
    </source>
</evidence>
<comment type="caution">
    <text evidence="10">The sequence shown here is derived from an EMBL/GenBank/DDBJ whole genome shotgun (WGS) entry which is preliminary data.</text>
</comment>
<dbReference type="AlphaFoldDB" id="A0A9K3K7P0"/>
<evidence type="ECO:0000256" key="2">
    <source>
        <dbReference type="ARBA" id="ARBA00022448"/>
    </source>
</evidence>
<evidence type="ECO:0000256" key="6">
    <source>
        <dbReference type="ARBA" id="ARBA00023136"/>
    </source>
</evidence>
<dbReference type="EMBL" id="JAGRRH010000013">
    <property type="protein sequence ID" value="KAG7360818.1"/>
    <property type="molecule type" value="Genomic_DNA"/>
</dbReference>
<dbReference type="InterPro" id="IPR050171">
    <property type="entry name" value="MFS_Transporters"/>
</dbReference>
<comment type="subcellular location">
    <subcellularLocation>
        <location evidence="1">Cell membrane</location>
        <topology evidence="1">Multi-pass membrane protein</topology>
    </subcellularLocation>
</comment>
<sequence length="480" mass="48686">MQRDIFQRIQTKQSATEKQQQGENSSATIWNQDGNSTSTVASFSISLPHTENIPEGVIGPLTLLLLSQFLLFLGVGAVIPSIPLYGKEIGLSSAANGIVISAPAVALLLAANWGGTQADRARKPAMMLGMAIIAVSDVGTALATTLPALILARLGLGAGRALSEAGERGMLVDLANQIPSLRGRALAAQQAVVALGITIGAPAGGVVVQQYGPRAAFLCVSAAAIVALILYAFLPETIADPRQNSNKSSSKIETPSGPKIWMDLLKDKQWQGLALCQSGASFGFAAKIASIPILATAALPGEAAGAGALLSAAGVSGLIGAPIGGWATDRIGAKGTIVISGLVSSIGLMLVPVALAAPSYEIGTDLQLDFDGVILDGTAVFFSLAVMLWSLGATAQGPALIALAQQFSAPGAEATSLSLVKAAGDGTYIIVPFLLGLFADTFSITGVECALAGAAILFGTTALAMLVSDPSNSKKQLKSS</sequence>
<keyword evidence="6 8" id="KW-0472">Membrane</keyword>
<dbReference type="PROSITE" id="PS50850">
    <property type="entry name" value="MFS"/>
    <property type="match status" value="1"/>
</dbReference>
<dbReference type="OrthoDB" id="10262656at2759"/>
<feature type="transmembrane region" description="Helical" evidence="8">
    <location>
        <begin position="94"/>
        <end position="113"/>
    </location>
</feature>
<keyword evidence="5 8" id="KW-1133">Transmembrane helix</keyword>
<feature type="transmembrane region" description="Helical" evidence="8">
    <location>
        <begin position="187"/>
        <end position="208"/>
    </location>
</feature>
<feature type="transmembrane region" description="Helical" evidence="8">
    <location>
        <begin position="215"/>
        <end position="234"/>
    </location>
</feature>
<reference evidence="10" key="2">
    <citation type="submission" date="2021-04" db="EMBL/GenBank/DDBJ databases">
        <authorList>
            <person name="Podell S."/>
        </authorList>
    </citation>
    <scope>NUCLEOTIDE SEQUENCE</scope>
    <source>
        <strain evidence="10">Hildebrandi</strain>
    </source>
</reference>
<feature type="transmembrane region" description="Helical" evidence="8">
    <location>
        <begin position="425"/>
        <end position="444"/>
    </location>
</feature>
<gene>
    <name evidence="10" type="ORF">IV203_006734</name>
    <name evidence="11" type="ORF">IV203_035917</name>
</gene>
<dbReference type="InterPro" id="IPR020846">
    <property type="entry name" value="MFS_dom"/>
</dbReference>
<dbReference type="Pfam" id="PF07690">
    <property type="entry name" value="MFS_1"/>
    <property type="match status" value="1"/>
</dbReference>
<feature type="transmembrane region" description="Helical" evidence="8">
    <location>
        <begin position="125"/>
        <end position="150"/>
    </location>
</feature>
<evidence type="ECO:0000313" key="11">
    <source>
        <dbReference type="EMBL" id="KAG7360818.1"/>
    </source>
</evidence>
<dbReference type="PANTHER" id="PTHR23517">
    <property type="entry name" value="RESISTANCE PROTEIN MDTM, PUTATIVE-RELATED-RELATED"/>
    <property type="match status" value="1"/>
</dbReference>
<accession>A0A9K3K7P0</accession>
<feature type="compositionally biased region" description="Polar residues" evidence="7">
    <location>
        <begin position="8"/>
        <end position="33"/>
    </location>
</feature>
<evidence type="ECO:0000256" key="7">
    <source>
        <dbReference type="SAM" id="MobiDB-lite"/>
    </source>
</evidence>